<proteinExistence type="predicted"/>
<evidence type="ECO:0000259" key="1">
    <source>
        <dbReference type="SMART" id="SM00382"/>
    </source>
</evidence>
<dbReference type="GO" id="GO:0006260">
    <property type="term" value="P:DNA replication"/>
    <property type="evidence" value="ECO:0007669"/>
    <property type="project" value="TreeGrafter"/>
</dbReference>
<evidence type="ECO:0000313" key="3">
    <source>
        <dbReference type="Proteomes" id="UP000076490"/>
    </source>
</evidence>
<evidence type="ECO:0000313" key="2">
    <source>
        <dbReference type="EMBL" id="KZE39838.1"/>
    </source>
</evidence>
<gene>
    <name evidence="2" type="ORF">AV656_00660</name>
</gene>
<dbReference type="InterPro" id="IPR003593">
    <property type="entry name" value="AAA+_ATPase"/>
</dbReference>
<dbReference type="Pfam" id="PF01695">
    <property type="entry name" value="IstB_IS21"/>
    <property type="match status" value="1"/>
</dbReference>
<dbReference type="CDD" id="cd00009">
    <property type="entry name" value="AAA"/>
    <property type="match status" value="1"/>
</dbReference>
<dbReference type="Pfam" id="PF07319">
    <property type="entry name" value="DnaI_N"/>
    <property type="match status" value="1"/>
</dbReference>
<protein>
    <submittedName>
        <fullName evidence="2">Primosomal protein DnaI</fullName>
    </submittedName>
</protein>
<dbReference type="NCBIfam" id="NF006505">
    <property type="entry name" value="PRK08939.1"/>
    <property type="match status" value="1"/>
</dbReference>
<comment type="caution">
    <text evidence="2">The sequence shown here is derived from an EMBL/GenBank/DDBJ whole genome shotgun (WGS) entry which is preliminary data.</text>
</comment>
<dbReference type="RefSeq" id="WP_063177845.1">
    <property type="nucleotide sequence ID" value="NZ_LQNT01000001.1"/>
</dbReference>
<dbReference type="SMART" id="SM00382">
    <property type="entry name" value="AAA"/>
    <property type="match status" value="1"/>
</dbReference>
<dbReference type="InterPro" id="IPR002611">
    <property type="entry name" value="IstB_ATP-bd"/>
</dbReference>
<dbReference type="InterPro" id="IPR009928">
    <property type="entry name" value="DnaI_N"/>
</dbReference>
<reference evidence="2 3" key="1">
    <citation type="submission" date="2016-01" db="EMBL/GenBank/DDBJ databases">
        <title>Whole genome sequencing of Bhargavaea cecembensis T14.</title>
        <authorList>
            <person name="Hong K.W."/>
        </authorList>
    </citation>
    <scope>NUCLEOTIDE SEQUENCE [LARGE SCALE GENOMIC DNA]</scope>
    <source>
        <strain evidence="2 3">T14</strain>
    </source>
</reference>
<dbReference type="PANTHER" id="PTHR30050:SF8">
    <property type="entry name" value="PRIMOSOMAL PROTEIN DNAI"/>
    <property type="match status" value="1"/>
</dbReference>
<accession>A0A165HG53</accession>
<dbReference type="Gene3D" id="3.40.50.300">
    <property type="entry name" value="P-loop containing nucleotide triphosphate hydrolases"/>
    <property type="match status" value="1"/>
</dbReference>
<dbReference type="GO" id="GO:0005524">
    <property type="term" value="F:ATP binding"/>
    <property type="evidence" value="ECO:0007669"/>
    <property type="project" value="InterPro"/>
</dbReference>
<dbReference type="EMBL" id="LQNT01000001">
    <property type="protein sequence ID" value="KZE39838.1"/>
    <property type="molecule type" value="Genomic_DNA"/>
</dbReference>
<dbReference type="SUPFAM" id="SSF52540">
    <property type="entry name" value="P-loop containing nucleoside triphosphate hydrolases"/>
    <property type="match status" value="1"/>
</dbReference>
<organism evidence="2 3">
    <name type="scientific">Bhargavaea cecembensis</name>
    <dbReference type="NCBI Taxonomy" id="394098"/>
    <lineage>
        <taxon>Bacteria</taxon>
        <taxon>Bacillati</taxon>
        <taxon>Bacillota</taxon>
        <taxon>Bacilli</taxon>
        <taxon>Bacillales</taxon>
        <taxon>Caryophanaceae</taxon>
        <taxon>Bhargavaea</taxon>
    </lineage>
</organism>
<sequence>MEPIRDTLKRIVNAPTFAERYSEMRSEVLNHPGVQAFLEAHAGEVDKAMVDRGLGKLYEYTSQSHDCGKCESLESCANMMKGYEPKLVIERGSIGVDYVMCKRKTADTERRRVSSMVQSMHMPKDMLNLEIRDFDITKGESRLAAVELVLEFLDKYDRAGELPAQGIYIHGPFGTGKSYLLGAVAGELAKRHVPSVLVFVPEFLRELKQSIQDQSLNEKIDFVKRAPVLMLDDLGAETLTAWTRDEVLATILHHRMAEKLPTFFTSNFDYKEMETHLSYTQRGDKEVVKAGRIMERIRAMTVPVRLDGENRRDRG</sequence>
<name>A0A165HG53_9BACL</name>
<dbReference type="AlphaFoldDB" id="A0A165HG53"/>
<dbReference type="OrthoDB" id="61127at2"/>
<feature type="domain" description="AAA+ ATPase" evidence="1">
    <location>
        <begin position="163"/>
        <end position="284"/>
    </location>
</feature>
<dbReference type="Proteomes" id="UP000076490">
    <property type="component" value="Unassembled WGS sequence"/>
</dbReference>
<dbReference type="InterPro" id="IPR027417">
    <property type="entry name" value="P-loop_NTPase"/>
</dbReference>
<dbReference type="PANTHER" id="PTHR30050">
    <property type="entry name" value="CHROMOSOMAL REPLICATION INITIATOR PROTEIN DNAA"/>
    <property type="match status" value="1"/>
</dbReference>